<reference evidence="2 3" key="1">
    <citation type="submission" date="2018-03" db="EMBL/GenBank/DDBJ databases">
        <title>Draft genome sequence of Rohu Carp (Labeo rohita).</title>
        <authorList>
            <person name="Das P."/>
            <person name="Kushwaha B."/>
            <person name="Joshi C.G."/>
            <person name="Kumar D."/>
            <person name="Nagpure N.S."/>
            <person name="Sahoo L."/>
            <person name="Das S.P."/>
            <person name="Bit A."/>
            <person name="Patnaik S."/>
            <person name="Meher P.K."/>
            <person name="Jayasankar P."/>
            <person name="Koringa P.G."/>
            <person name="Patel N.V."/>
            <person name="Hinsu A.T."/>
            <person name="Kumar R."/>
            <person name="Pandey M."/>
            <person name="Agarwal S."/>
            <person name="Srivastava S."/>
            <person name="Singh M."/>
            <person name="Iquebal M.A."/>
            <person name="Jaiswal S."/>
            <person name="Angadi U.B."/>
            <person name="Kumar N."/>
            <person name="Raza M."/>
            <person name="Shah T.M."/>
            <person name="Rai A."/>
            <person name="Jena J.K."/>
        </authorList>
    </citation>
    <scope>NUCLEOTIDE SEQUENCE [LARGE SCALE GENOMIC DNA]</scope>
    <source>
        <strain evidence="2">DASCIFA01</strain>
        <tissue evidence="2">Testis</tissue>
    </source>
</reference>
<organism evidence="2 3">
    <name type="scientific">Labeo rohita</name>
    <name type="common">Indian major carp</name>
    <name type="synonym">Cyprinus rohita</name>
    <dbReference type="NCBI Taxonomy" id="84645"/>
    <lineage>
        <taxon>Eukaryota</taxon>
        <taxon>Metazoa</taxon>
        <taxon>Chordata</taxon>
        <taxon>Craniata</taxon>
        <taxon>Vertebrata</taxon>
        <taxon>Euteleostomi</taxon>
        <taxon>Actinopterygii</taxon>
        <taxon>Neopterygii</taxon>
        <taxon>Teleostei</taxon>
        <taxon>Ostariophysi</taxon>
        <taxon>Cypriniformes</taxon>
        <taxon>Cyprinidae</taxon>
        <taxon>Labeoninae</taxon>
        <taxon>Labeonini</taxon>
        <taxon>Labeo</taxon>
    </lineage>
</organism>
<proteinExistence type="predicted"/>
<comment type="caution">
    <text evidence="2">The sequence shown here is derived from an EMBL/GenBank/DDBJ whole genome shotgun (WGS) entry which is preliminary data.</text>
</comment>
<dbReference type="Proteomes" id="UP000290572">
    <property type="component" value="Unassembled WGS sequence"/>
</dbReference>
<sequence>MMKTMTATTPPITAWSTPEVGDIAVGSEKWTERQVYTPFSRGTDDGVAGEEEEGGEGGVRAGTEEGRRVRSGKRALEREVVGISGEGGRVEGAEVRGGRVEEEVRVDVGTVVEDDEDEGGGRVSASVVGKTEVSGEKVGKAEDERRVEVKIKRSESCWS</sequence>
<keyword evidence="3" id="KW-1185">Reference proteome</keyword>
<feature type="region of interest" description="Disordered" evidence="1">
    <location>
        <begin position="112"/>
        <end position="140"/>
    </location>
</feature>
<feature type="compositionally biased region" description="Basic and acidic residues" evidence="1">
    <location>
        <begin position="62"/>
        <end position="71"/>
    </location>
</feature>
<gene>
    <name evidence="2" type="ORF">ROHU_029634</name>
</gene>
<dbReference type="EMBL" id="QBIY01013072">
    <property type="protein sequence ID" value="RXN12288.1"/>
    <property type="molecule type" value="Genomic_DNA"/>
</dbReference>
<evidence type="ECO:0000313" key="2">
    <source>
        <dbReference type="EMBL" id="RXN12288.1"/>
    </source>
</evidence>
<accession>A0A498LUZ4</accession>
<dbReference type="AlphaFoldDB" id="A0A498LUZ4"/>
<protein>
    <submittedName>
        <fullName evidence="2">Uncharacterized protein</fullName>
    </submittedName>
</protein>
<evidence type="ECO:0000313" key="3">
    <source>
        <dbReference type="Proteomes" id="UP000290572"/>
    </source>
</evidence>
<feature type="region of interest" description="Disordered" evidence="1">
    <location>
        <begin position="35"/>
        <end position="71"/>
    </location>
</feature>
<evidence type="ECO:0000256" key="1">
    <source>
        <dbReference type="SAM" id="MobiDB-lite"/>
    </source>
</evidence>
<name>A0A498LUZ4_LABRO</name>